<evidence type="ECO:0000256" key="3">
    <source>
        <dbReference type="ARBA" id="ARBA00022692"/>
    </source>
</evidence>
<evidence type="ECO:0000256" key="4">
    <source>
        <dbReference type="ARBA" id="ARBA00022989"/>
    </source>
</evidence>
<accession>B1KE40</accession>
<gene>
    <name evidence="7" type="ordered locus">Swoo_0731</name>
</gene>
<keyword evidence="3 6" id="KW-0812">Transmembrane</keyword>
<evidence type="ECO:0000313" key="8">
    <source>
        <dbReference type="Proteomes" id="UP000002168"/>
    </source>
</evidence>
<evidence type="ECO:0008006" key="9">
    <source>
        <dbReference type="Google" id="ProtNLM"/>
    </source>
</evidence>
<dbReference type="GO" id="GO:0005886">
    <property type="term" value="C:plasma membrane"/>
    <property type="evidence" value="ECO:0007669"/>
    <property type="project" value="TreeGrafter"/>
</dbReference>
<feature type="transmembrane region" description="Helical" evidence="6">
    <location>
        <begin position="37"/>
        <end position="59"/>
    </location>
</feature>
<evidence type="ECO:0000256" key="2">
    <source>
        <dbReference type="ARBA" id="ARBA00005268"/>
    </source>
</evidence>
<evidence type="ECO:0000313" key="7">
    <source>
        <dbReference type="EMBL" id="ACA85026.1"/>
    </source>
</evidence>
<dbReference type="KEGG" id="swd:Swoo_0731"/>
<reference evidence="7 8" key="1">
    <citation type="submission" date="2008-02" db="EMBL/GenBank/DDBJ databases">
        <title>Complete sequence of Shewanella woodyi ATCC 51908.</title>
        <authorList>
            <consortium name="US DOE Joint Genome Institute"/>
            <person name="Copeland A."/>
            <person name="Lucas S."/>
            <person name="Lapidus A."/>
            <person name="Glavina del Rio T."/>
            <person name="Dalin E."/>
            <person name="Tice H."/>
            <person name="Bruce D."/>
            <person name="Goodwin L."/>
            <person name="Pitluck S."/>
            <person name="Sims D."/>
            <person name="Brettin T."/>
            <person name="Detter J.C."/>
            <person name="Han C."/>
            <person name="Kuske C.R."/>
            <person name="Schmutz J."/>
            <person name="Larimer F."/>
            <person name="Land M."/>
            <person name="Hauser L."/>
            <person name="Kyrpides N."/>
            <person name="Lykidis A."/>
            <person name="Zhao J.-S."/>
            <person name="Richardson P."/>
        </authorList>
    </citation>
    <scope>NUCLEOTIDE SEQUENCE [LARGE SCALE GENOMIC DNA]</scope>
    <source>
        <strain evidence="8">ATCC 51908 / MS32</strain>
    </source>
</reference>
<comment type="subcellular location">
    <subcellularLocation>
        <location evidence="1">Membrane</location>
        <topology evidence="1">Multi-pass membrane protein</topology>
    </subcellularLocation>
</comment>
<proteinExistence type="inferred from homology"/>
<organism evidence="7 8">
    <name type="scientific">Shewanella woodyi (strain ATCC 51908 / MS32)</name>
    <dbReference type="NCBI Taxonomy" id="392500"/>
    <lineage>
        <taxon>Bacteria</taxon>
        <taxon>Pseudomonadati</taxon>
        <taxon>Pseudomonadota</taxon>
        <taxon>Gammaproteobacteria</taxon>
        <taxon>Alteromonadales</taxon>
        <taxon>Shewanellaceae</taxon>
        <taxon>Shewanella</taxon>
    </lineage>
</organism>
<feature type="transmembrane region" description="Helical" evidence="6">
    <location>
        <begin position="7"/>
        <end position="25"/>
    </location>
</feature>
<dbReference type="AlphaFoldDB" id="B1KE40"/>
<dbReference type="PANTHER" id="PTHR30028:SF0">
    <property type="entry name" value="PROTEIN ALUMINUM SENSITIVE 3"/>
    <property type="match status" value="1"/>
</dbReference>
<feature type="transmembrane region" description="Helical" evidence="6">
    <location>
        <begin position="93"/>
        <end position="115"/>
    </location>
</feature>
<sequence>MESSIDIGWWQLTAFMSVLLIPLAINLKLQLKLGREISIAVIRMTVQLILVGLYLEFLFSLNSLFINSLWLSIMVLIGASAIITGAKLPKRALYLPVLTGLVIGVAPLMLILLLLLLKPQPLYSAQYLIPLAGMLLGNCLSGNIVALQRLFNALDEKKMEYEGILALGGTPYQGAFPFLQSALSQSLAPILASMTSMGLVTLPGMMTGQILGGSDPMLAVKYQLIILVAIFVTLTVSVTISLTLSIKRSITDTGLIKIKQLRLSHQRDKQI</sequence>
<feature type="transmembrane region" description="Helical" evidence="6">
    <location>
        <begin position="127"/>
        <end position="151"/>
    </location>
</feature>
<dbReference type="eggNOG" id="COG0390">
    <property type="taxonomic scope" value="Bacteria"/>
</dbReference>
<evidence type="ECO:0000256" key="6">
    <source>
        <dbReference type="SAM" id="Phobius"/>
    </source>
</evidence>
<dbReference type="HOGENOM" id="CLU_076147_1_1_6"/>
<comment type="similarity">
    <text evidence="2">Belongs to the UPF0014 family.</text>
</comment>
<dbReference type="PANTHER" id="PTHR30028">
    <property type="entry name" value="UPF0014 INNER MEMBRANE PROTEIN YBBM-RELATED"/>
    <property type="match status" value="1"/>
</dbReference>
<name>B1KE40_SHEWM</name>
<protein>
    <recommendedName>
        <fullName evidence="9">ABC transporter permease</fullName>
    </recommendedName>
</protein>
<evidence type="ECO:0000256" key="5">
    <source>
        <dbReference type="ARBA" id="ARBA00023136"/>
    </source>
</evidence>
<dbReference type="EMBL" id="CP000961">
    <property type="protein sequence ID" value="ACA85026.1"/>
    <property type="molecule type" value="Genomic_DNA"/>
</dbReference>
<evidence type="ECO:0000256" key="1">
    <source>
        <dbReference type="ARBA" id="ARBA00004141"/>
    </source>
</evidence>
<keyword evidence="5 6" id="KW-0472">Membrane</keyword>
<feature type="transmembrane region" description="Helical" evidence="6">
    <location>
        <begin position="65"/>
        <end position="86"/>
    </location>
</feature>
<keyword evidence="4 6" id="KW-1133">Transmembrane helix</keyword>
<dbReference type="InterPro" id="IPR005226">
    <property type="entry name" value="UPF0014_fam"/>
</dbReference>
<keyword evidence="8" id="KW-1185">Reference proteome</keyword>
<dbReference type="Pfam" id="PF03649">
    <property type="entry name" value="UPF0014"/>
    <property type="match status" value="1"/>
</dbReference>
<feature type="transmembrane region" description="Helical" evidence="6">
    <location>
        <begin position="224"/>
        <end position="246"/>
    </location>
</feature>
<feature type="transmembrane region" description="Helical" evidence="6">
    <location>
        <begin position="190"/>
        <end position="212"/>
    </location>
</feature>
<dbReference type="RefSeq" id="WP_012323373.1">
    <property type="nucleotide sequence ID" value="NC_010506.1"/>
</dbReference>
<dbReference type="Proteomes" id="UP000002168">
    <property type="component" value="Chromosome"/>
</dbReference>